<gene>
    <name evidence="3" type="primary">LOC109130829</name>
</gene>
<dbReference type="SUPFAM" id="SSF50965">
    <property type="entry name" value="Galactose oxidase, central domain"/>
    <property type="match status" value="1"/>
</dbReference>
<dbReference type="SMART" id="SM00256">
    <property type="entry name" value="FBOX"/>
    <property type="match status" value="1"/>
</dbReference>
<feature type="non-terminal residue" evidence="3">
    <location>
        <position position="206"/>
    </location>
</feature>
<dbReference type="Pfam" id="PF07734">
    <property type="entry name" value="FBA_1"/>
    <property type="match status" value="1"/>
</dbReference>
<dbReference type="PROSITE" id="PS50181">
    <property type="entry name" value="FBOX"/>
    <property type="match status" value="1"/>
</dbReference>
<dbReference type="NCBIfam" id="TIGR01640">
    <property type="entry name" value="F_box_assoc_1"/>
    <property type="match status" value="1"/>
</dbReference>
<evidence type="ECO:0000313" key="2">
    <source>
        <dbReference type="Proteomes" id="UP000694864"/>
    </source>
</evidence>
<dbReference type="RefSeq" id="XP_019096441.1">
    <property type="nucleotide sequence ID" value="XM_019240896.1"/>
</dbReference>
<name>A0ABM1RBQ3_CAMSA</name>
<dbReference type="SUPFAM" id="SSF81383">
    <property type="entry name" value="F-box domain"/>
    <property type="match status" value="1"/>
</dbReference>
<dbReference type="InterPro" id="IPR006527">
    <property type="entry name" value="F-box-assoc_dom_typ1"/>
</dbReference>
<reference evidence="3" key="2">
    <citation type="submission" date="2025-08" db="UniProtKB">
        <authorList>
            <consortium name="RefSeq"/>
        </authorList>
    </citation>
    <scope>IDENTIFICATION</scope>
    <source>
        <tissue evidence="3">Leaf</tissue>
    </source>
</reference>
<sequence length="206" mass="23733">MEWGSLPVDLQEEILSRVPAKSLARLRSTSKRWDALLKSRSFAKIHSANAPKESTVIMLTSDHKVYLARFNLHGINNNVAASVKLTSKLYLRDPHIYNIFHCDGLLLLCSKDNKLEVWNPCSGESKLIKPRNRYFKESDYYALGYDSRSSCKKYKVLRVGRRQYPRCEIYDLTNGSWTVLGATTEWGLEPNQRVVSVKGNTYWITR</sequence>
<reference evidence="2" key="1">
    <citation type="journal article" date="2014" name="Nat. Commun.">
        <title>The emerging biofuel crop Camelina sativa retains a highly undifferentiated hexaploid genome structure.</title>
        <authorList>
            <person name="Kagale S."/>
            <person name="Koh C."/>
            <person name="Nixon J."/>
            <person name="Bollina V."/>
            <person name="Clarke W.E."/>
            <person name="Tuteja R."/>
            <person name="Spillane C."/>
            <person name="Robinson S.J."/>
            <person name="Links M.G."/>
            <person name="Clarke C."/>
            <person name="Higgins E.E."/>
            <person name="Huebert T."/>
            <person name="Sharpe A.G."/>
            <person name="Parkin I.A."/>
        </authorList>
    </citation>
    <scope>NUCLEOTIDE SEQUENCE [LARGE SCALE GENOMIC DNA]</scope>
    <source>
        <strain evidence="2">cv. DH55</strain>
    </source>
</reference>
<dbReference type="InterPro" id="IPR017451">
    <property type="entry name" value="F-box-assoc_interact_dom"/>
</dbReference>
<dbReference type="InterPro" id="IPR011043">
    <property type="entry name" value="Gal_Oxase/kelch_b-propeller"/>
</dbReference>
<dbReference type="GeneID" id="109130829"/>
<dbReference type="CDD" id="cd22157">
    <property type="entry name" value="F-box_AtFBW1-like"/>
    <property type="match status" value="1"/>
</dbReference>
<organism evidence="2 3">
    <name type="scientific">Camelina sativa</name>
    <name type="common">False flax</name>
    <name type="synonym">Myagrum sativum</name>
    <dbReference type="NCBI Taxonomy" id="90675"/>
    <lineage>
        <taxon>Eukaryota</taxon>
        <taxon>Viridiplantae</taxon>
        <taxon>Streptophyta</taxon>
        <taxon>Embryophyta</taxon>
        <taxon>Tracheophyta</taxon>
        <taxon>Spermatophyta</taxon>
        <taxon>Magnoliopsida</taxon>
        <taxon>eudicotyledons</taxon>
        <taxon>Gunneridae</taxon>
        <taxon>Pentapetalae</taxon>
        <taxon>rosids</taxon>
        <taxon>malvids</taxon>
        <taxon>Brassicales</taxon>
        <taxon>Brassicaceae</taxon>
        <taxon>Camelineae</taxon>
        <taxon>Camelina</taxon>
    </lineage>
</organism>
<dbReference type="Pfam" id="PF00646">
    <property type="entry name" value="F-box"/>
    <property type="match status" value="1"/>
</dbReference>
<keyword evidence="2" id="KW-1185">Reference proteome</keyword>
<protein>
    <submittedName>
        <fullName evidence="3">F-box protein At3g23260</fullName>
    </submittedName>
</protein>
<evidence type="ECO:0000259" key="1">
    <source>
        <dbReference type="PROSITE" id="PS50181"/>
    </source>
</evidence>
<feature type="domain" description="F-box" evidence="1">
    <location>
        <begin position="1"/>
        <end position="45"/>
    </location>
</feature>
<dbReference type="Proteomes" id="UP000694864">
    <property type="component" value="Chromosome 19"/>
</dbReference>
<dbReference type="Gene3D" id="1.20.1280.50">
    <property type="match status" value="1"/>
</dbReference>
<dbReference type="InterPro" id="IPR050796">
    <property type="entry name" value="SCF_F-box_component"/>
</dbReference>
<dbReference type="InterPro" id="IPR036047">
    <property type="entry name" value="F-box-like_dom_sf"/>
</dbReference>
<proteinExistence type="predicted"/>
<evidence type="ECO:0000313" key="3">
    <source>
        <dbReference type="RefSeq" id="XP_019096441.1"/>
    </source>
</evidence>
<dbReference type="InterPro" id="IPR001810">
    <property type="entry name" value="F-box_dom"/>
</dbReference>
<accession>A0ABM1RBQ3</accession>
<dbReference type="PANTHER" id="PTHR31672">
    <property type="entry name" value="BNACNNG10540D PROTEIN"/>
    <property type="match status" value="1"/>
</dbReference>